<dbReference type="Pfam" id="PF14007">
    <property type="entry name" value="YtpI"/>
    <property type="match status" value="1"/>
</dbReference>
<evidence type="ECO:0000313" key="2">
    <source>
        <dbReference type="EMBL" id="ALS74384.1"/>
    </source>
</evidence>
<dbReference type="Proteomes" id="UP000067683">
    <property type="component" value="Chromosome"/>
</dbReference>
<keyword evidence="1" id="KW-0472">Membrane</keyword>
<feature type="transmembrane region" description="Helical" evidence="1">
    <location>
        <begin position="5"/>
        <end position="20"/>
    </location>
</feature>
<dbReference type="STRING" id="200991.AUC31_03515"/>
<proteinExistence type="predicted"/>
<dbReference type="InterPro" id="IPR025618">
    <property type="entry name" value="YtpI"/>
</dbReference>
<feature type="transmembrane region" description="Helical" evidence="1">
    <location>
        <begin position="63"/>
        <end position="81"/>
    </location>
</feature>
<name>A0A0U2XEB2_9BACL</name>
<evidence type="ECO:0000313" key="3">
    <source>
        <dbReference type="Proteomes" id="UP000067683"/>
    </source>
</evidence>
<sequence length="99" mass="11594">MLIFVFLIIISAVFYLYYKTKQIRTRLPVRKNWYASRAQIALGSFIAFFGINQLFIFQTVVTYIIAGIFIVLGLALIVHNFKANRHYQAFLDEETRLNP</sequence>
<dbReference type="AlphaFoldDB" id="A0A0U2XEB2"/>
<dbReference type="RefSeq" id="WP_058381091.1">
    <property type="nucleotide sequence ID" value="NZ_CP013659.2"/>
</dbReference>
<evidence type="ECO:0000256" key="1">
    <source>
        <dbReference type="SAM" id="Phobius"/>
    </source>
</evidence>
<dbReference type="EMBL" id="CP013659">
    <property type="protein sequence ID" value="ALS74384.1"/>
    <property type="molecule type" value="Genomic_DNA"/>
</dbReference>
<dbReference type="OrthoDB" id="2453019at2"/>
<reference evidence="2" key="1">
    <citation type="submission" date="2016-01" db="EMBL/GenBank/DDBJ databases">
        <title>Complete genome of Planococcus rifietoensis type strain M8.</title>
        <authorList>
            <person name="See-Too W.S."/>
        </authorList>
    </citation>
    <scope>NUCLEOTIDE SEQUENCE [LARGE SCALE GENOMIC DNA]</scope>
    <source>
        <strain evidence="2">M8</strain>
    </source>
</reference>
<keyword evidence="1" id="KW-0812">Transmembrane</keyword>
<evidence type="ECO:0008006" key="4">
    <source>
        <dbReference type="Google" id="ProtNLM"/>
    </source>
</evidence>
<dbReference type="KEGG" id="prt:AUC31_03515"/>
<protein>
    <recommendedName>
        <fullName evidence="4">YtpI-like protein</fullName>
    </recommendedName>
</protein>
<organism evidence="2 3">
    <name type="scientific">Planococcus rifietoensis</name>
    <dbReference type="NCBI Taxonomy" id="200991"/>
    <lineage>
        <taxon>Bacteria</taxon>
        <taxon>Bacillati</taxon>
        <taxon>Bacillota</taxon>
        <taxon>Bacilli</taxon>
        <taxon>Bacillales</taxon>
        <taxon>Caryophanaceae</taxon>
        <taxon>Planococcus</taxon>
    </lineage>
</organism>
<feature type="transmembrane region" description="Helical" evidence="1">
    <location>
        <begin position="40"/>
        <end position="57"/>
    </location>
</feature>
<keyword evidence="1" id="KW-1133">Transmembrane helix</keyword>
<keyword evidence="3" id="KW-1185">Reference proteome</keyword>
<accession>A0A0U2XEB2</accession>
<gene>
    <name evidence="2" type="ORF">AUC31_03515</name>
</gene>